<sequence length="151" mass="18427">MDLNNWNTSEIRNMKKAFYNSSFCCGDISNWDTFQVIDMTETFSKIDQIIKIDLSTKRVTKTLFHDPPRNRLAYQIQWTAWDVSNVETMRNLFYKFTYSNSLQTWNVLNIIDLYDFWPNYIQHKWFPKWKWPKNTKGRDPYFWENISPIIL</sequence>
<name>A0AAE2EIL4_MYCMY</name>
<reference evidence="1 2" key="1">
    <citation type="submission" date="2015-02" db="EMBL/GenBank/DDBJ databases">
        <title>Mycoplasma mycoides subsp. mycoides strain:B237 Genome sequencing.</title>
        <authorList>
            <person name="Fischer A."/>
            <person name="Santana-Cruz I."/>
            <person name="Schieck E."/>
            <person name="Gourle H."/>
            <person name="Lambert M."/>
            <person name="Nadendla S."/>
            <person name="Miller R.A."/>
            <person name="Weber J."/>
            <person name="Bongcam-Rudloff E."/>
            <person name="Vashee S."/>
            <person name="Frey J."/>
            <person name="Jores J."/>
        </authorList>
    </citation>
    <scope>NUCLEOTIDE SEQUENCE [LARGE SCALE GENOMIC DNA]</scope>
    <source>
        <strain evidence="1 2">B237</strain>
    </source>
</reference>
<comment type="caution">
    <text evidence="1">The sequence shown here is derived from an EMBL/GenBank/DDBJ whole genome shotgun (WGS) entry which is preliminary data.</text>
</comment>
<dbReference type="EMBL" id="LAEW01000001">
    <property type="protein sequence ID" value="KJQ46115.1"/>
    <property type="molecule type" value="Genomic_DNA"/>
</dbReference>
<protein>
    <recommendedName>
        <fullName evidence="3">BspA family leucine-rich repeat surface protein</fullName>
    </recommendedName>
</protein>
<gene>
    <name evidence="1" type="ORF">TS59_0319</name>
</gene>
<organism evidence="1 2">
    <name type="scientific">Mycoplasma mycoides subsp. mycoides</name>
    <dbReference type="NCBI Taxonomy" id="2103"/>
    <lineage>
        <taxon>Bacteria</taxon>
        <taxon>Bacillati</taxon>
        <taxon>Mycoplasmatota</taxon>
        <taxon>Mollicutes</taxon>
        <taxon>Mycoplasmataceae</taxon>
        <taxon>Mycoplasma</taxon>
    </lineage>
</organism>
<dbReference type="AlphaFoldDB" id="A0AAE2EIL4"/>
<dbReference type="Proteomes" id="UP000033624">
    <property type="component" value="Unassembled WGS sequence"/>
</dbReference>
<proteinExistence type="predicted"/>
<evidence type="ECO:0008006" key="3">
    <source>
        <dbReference type="Google" id="ProtNLM"/>
    </source>
</evidence>
<dbReference type="InterPro" id="IPR005046">
    <property type="entry name" value="DUF285"/>
</dbReference>
<dbReference type="Pfam" id="PF03382">
    <property type="entry name" value="DUF285"/>
    <property type="match status" value="1"/>
</dbReference>
<evidence type="ECO:0000313" key="1">
    <source>
        <dbReference type="EMBL" id="KJQ46115.1"/>
    </source>
</evidence>
<evidence type="ECO:0000313" key="2">
    <source>
        <dbReference type="Proteomes" id="UP000033624"/>
    </source>
</evidence>
<accession>A0AAE2EIL4</accession>